<name>A0AAE0EHX2_9ROSI</name>
<accession>A0AAE0EHX2</accession>
<dbReference type="Proteomes" id="UP001281410">
    <property type="component" value="Unassembled WGS sequence"/>
</dbReference>
<proteinExistence type="predicted"/>
<gene>
    <name evidence="1" type="ORF">Dsin_000969</name>
</gene>
<reference evidence="1" key="1">
    <citation type="journal article" date="2023" name="Plant J.">
        <title>Genome sequences and population genomics provide insights into the demographic history, inbreeding, and mutation load of two 'living fossil' tree species of Dipteronia.</title>
        <authorList>
            <person name="Feng Y."/>
            <person name="Comes H.P."/>
            <person name="Chen J."/>
            <person name="Zhu S."/>
            <person name="Lu R."/>
            <person name="Zhang X."/>
            <person name="Li P."/>
            <person name="Qiu J."/>
            <person name="Olsen K.M."/>
            <person name="Qiu Y."/>
        </authorList>
    </citation>
    <scope>NUCLEOTIDE SEQUENCE</scope>
    <source>
        <strain evidence="1">NBL</strain>
    </source>
</reference>
<comment type="caution">
    <text evidence="1">The sequence shown here is derived from an EMBL/GenBank/DDBJ whole genome shotgun (WGS) entry which is preliminary data.</text>
</comment>
<organism evidence="1 2">
    <name type="scientific">Dipteronia sinensis</name>
    <dbReference type="NCBI Taxonomy" id="43782"/>
    <lineage>
        <taxon>Eukaryota</taxon>
        <taxon>Viridiplantae</taxon>
        <taxon>Streptophyta</taxon>
        <taxon>Embryophyta</taxon>
        <taxon>Tracheophyta</taxon>
        <taxon>Spermatophyta</taxon>
        <taxon>Magnoliopsida</taxon>
        <taxon>eudicotyledons</taxon>
        <taxon>Gunneridae</taxon>
        <taxon>Pentapetalae</taxon>
        <taxon>rosids</taxon>
        <taxon>malvids</taxon>
        <taxon>Sapindales</taxon>
        <taxon>Sapindaceae</taxon>
        <taxon>Hippocastanoideae</taxon>
        <taxon>Acereae</taxon>
        <taxon>Dipteronia</taxon>
    </lineage>
</organism>
<keyword evidence="2" id="KW-1185">Reference proteome</keyword>
<protein>
    <submittedName>
        <fullName evidence="1">Uncharacterized protein</fullName>
    </submittedName>
</protein>
<dbReference type="AlphaFoldDB" id="A0AAE0EHX2"/>
<dbReference type="EMBL" id="JANJYJ010000001">
    <property type="protein sequence ID" value="KAK3229088.1"/>
    <property type="molecule type" value="Genomic_DNA"/>
</dbReference>
<evidence type="ECO:0000313" key="1">
    <source>
        <dbReference type="EMBL" id="KAK3229088.1"/>
    </source>
</evidence>
<sequence>MRTRNSKSSDNEHNGSLQKKVNVNRNMTWNLDEEICKVIETSVALGFNFNGKKNEIGEEVARRELEDVARGLGKREKRRVVRSLVEVHKLTILFLKETKLSSYDYRLVKSLGGQVGMDWGPTTFCFYNYWLEEKELMKELSNGWSQHQQGGSASQVLNTKIKASKYIMKKWNHANKKNSFSVDQWEKKLGEIDKIVEVEGWSIRLRNYHLHLLSKGWRSLMVDEQIWRQKSRLQWLKGGDKNTKFFYLLVNDRRMQNLI</sequence>
<evidence type="ECO:0000313" key="2">
    <source>
        <dbReference type="Proteomes" id="UP001281410"/>
    </source>
</evidence>